<dbReference type="RefSeq" id="WP_267541171.1">
    <property type="nucleotide sequence ID" value="NZ_JAPNKA010000001.1"/>
</dbReference>
<dbReference type="Proteomes" id="UP001207654">
    <property type="component" value="Unassembled WGS sequence"/>
</dbReference>
<sequence length="185" mass="19853">MRRLRVLVFGLLLVAGAASAPVQAASPALAATLVQSSVLSADTTRVKLMAYLARGDIAGAIAMYEAHTGRVAPAWLMDLQGAYGVANQAAGRCQQVARIIHTAFLKLGQTPQYIAFKAREREDYIVFELANGKDAPVSRTGYHVAVRVGDMVHDAYTGPLGMTLSDYLSRLHARQGVVWEVVSTP</sequence>
<dbReference type="Pfam" id="PF15643">
    <property type="entry name" value="Tox-PL-2"/>
    <property type="match status" value="1"/>
</dbReference>
<name>A0ABT4AMS1_9BACT</name>
<gene>
    <name evidence="3" type="ORF">OV287_50000</name>
</gene>
<feature type="domain" description="Tox-PL-2" evidence="2">
    <location>
        <begin position="91"/>
        <end position="171"/>
    </location>
</feature>
<keyword evidence="4" id="KW-1185">Reference proteome</keyword>
<protein>
    <recommendedName>
        <fullName evidence="2">Tox-PL-2 domain-containing protein</fullName>
    </recommendedName>
</protein>
<proteinExistence type="predicted"/>
<dbReference type="InterPro" id="IPR028910">
    <property type="entry name" value="Tox-PL-2_dom"/>
</dbReference>
<feature type="chain" id="PRO_5046861934" description="Tox-PL-2 domain-containing protein" evidence="1">
    <location>
        <begin position="25"/>
        <end position="185"/>
    </location>
</feature>
<evidence type="ECO:0000259" key="2">
    <source>
        <dbReference type="Pfam" id="PF15643"/>
    </source>
</evidence>
<evidence type="ECO:0000256" key="1">
    <source>
        <dbReference type="SAM" id="SignalP"/>
    </source>
</evidence>
<accession>A0ABT4AMS1</accession>
<organism evidence="3 4">
    <name type="scientific">Archangium lansingense</name>
    <dbReference type="NCBI Taxonomy" id="2995310"/>
    <lineage>
        <taxon>Bacteria</taxon>
        <taxon>Pseudomonadati</taxon>
        <taxon>Myxococcota</taxon>
        <taxon>Myxococcia</taxon>
        <taxon>Myxococcales</taxon>
        <taxon>Cystobacterineae</taxon>
        <taxon>Archangiaceae</taxon>
        <taxon>Archangium</taxon>
    </lineage>
</organism>
<evidence type="ECO:0000313" key="3">
    <source>
        <dbReference type="EMBL" id="MCY1082611.1"/>
    </source>
</evidence>
<reference evidence="3 4" key="1">
    <citation type="submission" date="2022-11" db="EMBL/GenBank/DDBJ databases">
        <title>Minimal conservation of predation-associated metabolite biosynthetic gene clusters underscores biosynthetic potential of Myxococcota including descriptions for ten novel species: Archangium lansinium sp. nov., Myxococcus landrumus sp. nov., Nannocystis bai.</title>
        <authorList>
            <person name="Ahearne A."/>
            <person name="Stevens C."/>
            <person name="Phillips K."/>
        </authorList>
    </citation>
    <scope>NUCLEOTIDE SEQUENCE [LARGE SCALE GENOMIC DNA]</scope>
    <source>
        <strain evidence="3 4">MIWBW</strain>
    </source>
</reference>
<feature type="signal peptide" evidence="1">
    <location>
        <begin position="1"/>
        <end position="24"/>
    </location>
</feature>
<comment type="caution">
    <text evidence="3">The sequence shown here is derived from an EMBL/GenBank/DDBJ whole genome shotgun (WGS) entry which is preliminary data.</text>
</comment>
<dbReference type="EMBL" id="JAPNKA010000001">
    <property type="protein sequence ID" value="MCY1082611.1"/>
    <property type="molecule type" value="Genomic_DNA"/>
</dbReference>
<keyword evidence="1" id="KW-0732">Signal</keyword>
<evidence type="ECO:0000313" key="4">
    <source>
        <dbReference type="Proteomes" id="UP001207654"/>
    </source>
</evidence>